<proteinExistence type="predicted"/>
<reference evidence="1 2" key="1">
    <citation type="journal article" date="2018" name="Sci. Rep.">
        <title>Genomic signatures of local adaptation to the degree of environmental predictability in rotifers.</title>
        <authorList>
            <person name="Franch-Gras L."/>
            <person name="Hahn C."/>
            <person name="Garcia-Roger E.M."/>
            <person name="Carmona M.J."/>
            <person name="Serra M."/>
            <person name="Gomez A."/>
        </authorList>
    </citation>
    <scope>NUCLEOTIDE SEQUENCE [LARGE SCALE GENOMIC DNA]</scope>
    <source>
        <strain evidence="1">HYR1</strain>
    </source>
</reference>
<dbReference type="Proteomes" id="UP000276133">
    <property type="component" value="Unassembled WGS sequence"/>
</dbReference>
<evidence type="ECO:0000313" key="1">
    <source>
        <dbReference type="EMBL" id="RNA36552.1"/>
    </source>
</evidence>
<keyword evidence="2" id="KW-1185">Reference proteome</keyword>
<sequence length="61" mass="7029">MYTLTSGEFFISILTINHTIYFLCLLPQHGLIQVPSMMNTALQNKKSFGYCGLTYTYTHFD</sequence>
<accession>A0A3M7SLF4</accession>
<protein>
    <submittedName>
        <fullName evidence="1">Uncharacterized protein</fullName>
    </submittedName>
</protein>
<dbReference type="AlphaFoldDB" id="A0A3M7SLF4"/>
<gene>
    <name evidence="1" type="ORF">BpHYR1_041386</name>
</gene>
<comment type="caution">
    <text evidence="1">The sequence shown here is derived from an EMBL/GenBank/DDBJ whole genome shotgun (WGS) entry which is preliminary data.</text>
</comment>
<name>A0A3M7SLF4_BRAPC</name>
<evidence type="ECO:0000313" key="2">
    <source>
        <dbReference type="Proteomes" id="UP000276133"/>
    </source>
</evidence>
<organism evidence="1 2">
    <name type="scientific">Brachionus plicatilis</name>
    <name type="common">Marine rotifer</name>
    <name type="synonym">Brachionus muelleri</name>
    <dbReference type="NCBI Taxonomy" id="10195"/>
    <lineage>
        <taxon>Eukaryota</taxon>
        <taxon>Metazoa</taxon>
        <taxon>Spiralia</taxon>
        <taxon>Gnathifera</taxon>
        <taxon>Rotifera</taxon>
        <taxon>Eurotatoria</taxon>
        <taxon>Monogononta</taxon>
        <taxon>Pseudotrocha</taxon>
        <taxon>Ploima</taxon>
        <taxon>Brachionidae</taxon>
        <taxon>Brachionus</taxon>
    </lineage>
</organism>
<dbReference type="EMBL" id="REGN01001171">
    <property type="protein sequence ID" value="RNA36552.1"/>
    <property type="molecule type" value="Genomic_DNA"/>
</dbReference>